<keyword evidence="8" id="KW-1185">Reference proteome</keyword>
<evidence type="ECO:0000256" key="6">
    <source>
        <dbReference type="SAM" id="MobiDB-lite"/>
    </source>
</evidence>
<keyword evidence="4" id="KW-1133">Transmembrane helix</keyword>
<name>A0AAD6XNP0_9AGAR</name>
<dbReference type="PANTHER" id="PTHR43791:SF36">
    <property type="entry name" value="TRANSPORTER, PUTATIVE (AFU_ORTHOLOGUE AFUA_6G08340)-RELATED"/>
    <property type="match status" value="1"/>
</dbReference>
<dbReference type="EMBL" id="JARJCN010000019">
    <property type="protein sequence ID" value="KAJ7091876.1"/>
    <property type="molecule type" value="Genomic_DNA"/>
</dbReference>
<dbReference type="Proteomes" id="UP001222325">
    <property type="component" value="Unassembled WGS sequence"/>
</dbReference>
<gene>
    <name evidence="7" type="ORF">B0H15DRAFT_799639</name>
</gene>
<evidence type="ECO:0000256" key="4">
    <source>
        <dbReference type="ARBA" id="ARBA00022989"/>
    </source>
</evidence>
<evidence type="ECO:0000313" key="7">
    <source>
        <dbReference type="EMBL" id="KAJ7091876.1"/>
    </source>
</evidence>
<organism evidence="7 8">
    <name type="scientific">Mycena belliarum</name>
    <dbReference type="NCBI Taxonomy" id="1033014"/>
    <lineage>
        <taxon>Eukaryota</taxon>
        <taxon>Fungi</taxon>
        <taxon>Dikarya</taxon>
        <taxon>Basidiomycota</taxon>
        <taxon>Agaricomycotina</taxon>
        <taxon>Agaricomycetes</taxon>
        <taxon>Agaricomycetidae</taxon>
        <taxon>Agaricales</taxon>
        <taxon>Marasmiineae</taxon>
        <taxon>Mycenaceae</taxon>
        <taxon>Mycena</taxon>
    </lineage>
</organism>
<evidence type="ECO:0000256" key="3">
    <source>
        <dbReference type="ARBA" id="ARBA00022692"/>
    </source>
</evidence>
<keyword evidence="5" id="KW-0472">Membrane</keyword>
<comment type="subcellular location">
    <subcellularLocation>
        <location evidence="1">Membrane</location>
        <topology evidence="1">Multi-pass membrane protein</topology>
    </subcellularLocation>
</comment>
<protein>
    <submittedName>
        <fullName evidence="7">Uncharacterized protein</fullName>
    </submittedName>
</protein>
<evidence type="ECO:0000256" key="2">
    <source>
        <dbReference type="ARBA" id="ARBA00022448"/>
    </source>
</evidence>
<feature type="compositionally biased region" description="Basic and acidic residues" evidence="6">
    <location>
        <begin position="1"/>
        <end position="18"/>
    </location>
</feature>
<dbReference type="PANTHER" id="PTHR43791">
    <property type="entry name" value="PERMEASE-RELATED"/>
    <property type="match status" value="1"/>
</dbReference>
<evidence type="ECO:0000256" key="5">
    <source>
        <dbReference type="ARBA" id="ARBA00023136"/>
    </source>
</evidence>
<dbReference type="GO" id="GO:0016020">
    <property type="term" value="C:membrane"/>
    <property type="evidence" value="ECO:0007669"/>
    <property type="project" value="UniProtKB-SubCell"/>
</dbReference>
<keyword evidence="2" id="KW-0813">Transport</keyword>
<comment type="caution">
    <text evidence="7">The sequence shown here is derived from an EMBL/GenBank/DDBJ whole genome shotgun (WGS) entry which is preliminary data.</text>
</comment>
<reference evidence="7" key="1">
    <citation type="submission" date="2023-03" db="EMBL/GenBank/DDBJ databases">
        <title>Massive genome expansion in bonnet fungi (Mycena s.s.) driven by repeated elements and novel gene families across ecological guilds.</title>
        <authorList>
            <consortium name="Lawrence Berkeley National Laboratory"/>
            <person name="Harder C.B."/>
            <person name="Miyauchi S."/>
            <person name="Viragh M."/>
            <person name="Kuo A."/>
            <person name="Thoen E."/>
            <person name="Andreopoulos B."/>
            <person name="Lu D."/>
            <person name="Skrede I."/>
            <person name="Drula E."/>
            <person name="Henrissat B."/>
            <person name="Morin E."/>
            <person name="Kohler A."/>
            <person name="Barry K."/>
            <person name="LaButti K."/>
            <person name="Morin E."/>
            <person name="Salamov A."/>
            <person name="Lipzen A."/>
            <person name="Mereny Z."/>
            <person name="Hegedus B."/>
            <person name="Baldrian P."/>
            <person name="Stursova M."/>
            <person name="Weitz H."/>
            <person name="Taylor A."/>
            <person name="Grigoriev I.V."/>
            <person name="Nagy L.G."/>
            <person name="Martin F."/>
            <person name="Kauserud H."/>
        </authorList>
    </citation>
    <scope>NUCLEOTIDE SEQUENCE</scope>
    <source>
        <strain evidence="7">CBHHK173m</strain>
    </source>
</reference>
<accession>A0AAD6XNP0</accession>
<feature type="region of interest" description="Disordered" evidence="6">
    <location>
        <begin position="1"/>
        <end position="44"/>
    </location>
</feature>
<keyword evidence="3" id="KW-0812">Transmembrane</keyword>
<evidence type="ECO:0000256" key="1">
    <source>
        <dbReference type="ARBA" id="ARBA00004141"/>
    </source>
</evidence>
<proteinExistence type="predicted"/>
<sequence length="113" mass="12605">MSIREEKADTGHEEKVEKSSNSLPMAADNNFDFGGESVLPPPPTLTAEEERKLWRKIDLRLMPILSLMYLLSFLDRSIPCAIPPEYDFKPFVGSLANIGNARLQGLGTKLNLT</sequence>
<dbReference type="GO" id="GO:0022857">
    <property type="term" value="F:transmembrane transporter activity"/>
    <property type="evidence" value="ECO:0007669"/>
    <property type="project" value="TreeGrafter"/>
</dbReference>
<evidence type="ECO:0000313" key="8">
    <source>
        <dbReference type="Proteomes" id="UP001222325"/>
    </source>
</evidence>
<dbReference type="AlphaFoldDB" id="A0AAD6XNP0"/>